<dbReference type="AlphaFoldDB" id="A0A1Y6EZX6"/>
<feature type="compositionally biased region" description="Low complexity" evidence="1">
    <location>
        <begin position="275"/>
        <end position="287"/>
    </location>
</feature>
<keyword evidence="4" id="KW-1185">Reference proteome</keyword>
<dbReference type="Pfam" id="PF02120">
    <property type="entry name" value="Flg_hook"/>
    <property type="match status" value="1"/>
</dbReference>
<dbReference type="InterPro" id="IPR021136">
    <property type="entry name" value="Flagellar_hook_control-like_C"/>
</dbReference>
<name>A0A1Y6EZX6_9SPHN</name>
<feature type="region of interest" description="Disordered" evidence="1">
    <location>
        <begin position="135"/>
        <end position="205"/>
    </location>
</feature>
<evidence type="ECO:0000256" key="1">
    <source>
        <dbReference type="SAM" id="MobiDB-lite"/>
    </source>
</evidence>
<protein>
    <submittedName>
        <fullName evidence="3">Flagellar hook-length control protein FliK</fullName>
    </submittedName>
</protein>
<dbReference type="Proteomes" id="UP000194469">
    <property type="component" value="Unassembled WGS sequence"/>
</dbReference>
<dbReference type="GeneID" id="303001407"/>
<evidence type="ECO:0000259" key="2">
    <source>
        <dbReference type="Pfam" id="PF02120"/>
    </source>
</evidence>
<gene>
    <name evidence="3" type="ORF">SAMN06295984_1347</name>
</gene>
<dbReference type="CDD" id="cd17470">
    <property type="entry name" value="T3SS_Flik_C"/>
    <property type="match status" value="1"/>
</dbReference>
<feature type="compositionally biased region" description="Low complexity" evidence="1">
    <location>
        <begin position="225"/>
        <end position="251"/>
    </location>
</feature>
<feature type="compositionally biased region" description="Low complexity" evidence="1">
    <location>
        <begin position="184"/>
        <end position="205"/>
    </location>
</feature>
<organism evidence="3 4">
    <name type="scientific">Sphingopyxis terrae subsp. ummariensis</name>
    <dbReference type="NCBI Taxonomy" id="429001"/>
    <lineage>
        <taxon>Bacteria</taxon>
        <taxon>Pseudomonadati</taxon>
        <taxon>Pseudomonadota</taxon>
        <taxon>Alphaproteobacteria</taxon>
        <taxon>Sphingomonadales</taxon>
        <taxon>Sphingomonadaceae</taxon>
        <taxon>Sphingopyxis</taxon>
    </lineage>
</organism>
<keyword evidence="3" id="KW-0966">Cell projection</keyword>
<feature type="domain" description="Flagellar hook-length control protein-like C-terminal" evidence="2">
    <location>
        <begin position="343"/>
        <end position="414"/>
    </location>
</feature>
<feature type="region of interest" description="Disordered" evidence="1">
    <location>
        <begin position="225"/>
        <end position="289"/>
    </location>
</feature>
<keyword evidence="3" id="KW-0969">Cilium</keyword>
<keyword evidence="3" id="KW-0282">Flagellum</keyword>
<dbReference type="InterPro" id="IPR038610">
    <property type="entry name" value="FliK-like_C_sf"/>
</dbReference>
<sequence length="469" mass="45964">MMPGLPQSASQPGFAAFLSNIGQAPASGTGEDGGFSQLLAALPGAATIGKTGTPGAAPTGDTQATATAASVIALAGADAAGAVAPTADAVPTTTTPDETPRVVTPDFAAIVGGKKPATDAKAAPDADTEAAPAILAGDTSPKAAPKRAGPDVPQPDAQDAATHAATLLAALTGKPAKPADTDPAKAGTGDADAEATDGAPAADTATTAETTLPAAPLPVNPAPAAANAVAPETSAPVADKPAKAAKAALAPTVPQGRDAPTAPSVTPAKAESGGATPAPAAEPAAKPVRAEGGASMTVLFNQPVAPGAATLGAPAQAAPLAERTLDMTSDDRWIAQLAADIAATKSDKGDLSFRLMPRHLGRLDVAMKLDGDSVSMKLDTQHESTAAIVAAAQPRLVEDLRQQGVRVAGAEVTCTPDQAGRPSLAQGQGQGQNQGRGTAPDASHLIETANDRADARDDDSAANRRGRFA</sequence>
<dbReference type="EMBL" id="FXWL01000001">
    <property type="protein sequence ID" value="SMQ65773.1"/>
    <property type="molecule type" value="Genomic_DNA"/>
</dbReference>
<reference evidence="4" key="1">
    <citation type="submission" date="2017-04" db="EMBL/GenBank/DDBJ databases">
        <authorList>
            <person name="Varghese N."/>
            <person name="Submissions S."/>
        </authorList>
    </citation>
    <scope>NUCLEOTIDE SEQUENCE [LARGE SCALE GENOMIC DNA]</scope>
    <source>
        <strain evidence="4">UI2</strain>
    </source>
</reference>
<feature type="compositionally biased region" description="Basic and acidic residues" evidence="1">
    <location>
        <begin position="449"/>
        <end position="462"/>
    </location>
</feature>
<accession>A0A1Y6EZX6</accession>
<proteinExistence type="predicted"/>
<evidence type="ECO:0000313" key="4">
    <source>
        <dbReference type="Proteomes" id="UP000194469"/>
    </source>
</evidence>
<dbReference type="Gene3D" id="3.30.750.140">
    <property type="match status" value="1"/>
</dbReference>
<evidence type="ECO:0000313" key="3">
    <source>
        <dbReference type="EMBL" id="SMQ65773.1"/>
    </source>
</evidence>
<feature type="compositionally biased region" description="Low complexity" evidence="1">
    <location>
        <begin position="154"/>
        <end position="176"/>
    </location>
</feature>
<feature type="region of interest" description="Disordered" evidence="1">
    <location>
        <begin position="414"/>
        <end position="469"/>
    </location>
</feature>
<dbReference type="RefSeq" id="WP_133058486.1">
    <property type="nucleotide sequence ID" value="NZ_FXWL01000001.1"/>
</dbReference>